<feature type="domain" description="HTH merR-type" evidence="2">
    <location>
        <begin position="3"/>
        <end position="71"/>
    </location>
</feature>
<dbReference type="GO" id="GO:0003700">
    <property type="term" value="F:DNA-binding transcription factor activity"/>
    <property type="evidence" value="ECO:0007669"/>
    <property type="project" value="InterPro"/>
</dbReference>
<dbReference type="SUPFAM" id="SSF46955">
    <property type="entry name" value="Putative DNA-binding domain"/>
    <property type="match status" value="1"/>
</dbReference>
<evidence type="ECO:0000259" key="2">
    <source>
        <dbReference type="PROSITE" id="PS50937"/>
    </source>
</evidence>
<dbReference type="InterPro" id="IPR009061">
    <property type="entry name" value="DNA-bd_dom_put_sf"/>
</dbReference>
<evidence type="ECO:0000313" key="4">
    <source>
        <dbReference type="Proteomes" id="UP000273516"/>
    </source>
</evidence>
<gene>
    <name evidence="3" type="ORF">C9E81_11490</name>
</gene>
<comment type="caution">
    <text evidence="3">The sequence shown here is derived from an EMBL/GenBank/DDBJ whole genome shotgun (WGS) entry which is preliminary data.</text>
</comment>
<organism evidence="3 4">
    <name type="scientific">Paracoccus alkanivorans</name>
    <dbReference type="NCBI Taxonomy" id="2116655"/>
    <lineage>
        <taxon>Bacteria</taxon>
        <taxon>Pseudomonadati</taxon>
        <taxon>Pseudomonadota</taxon>
        <taxon>Alphaproteobacteria</taxon>
        <taxon>Rhodobacterales</taxon>
        <taxon>Paracoccaceae</taxon>
        <taxon>Paracoccus</taxon>
    </lineage>
</organism>
<dbReference type="AlphaFoldDB" id="A0A3M0MBN4"/>
<dbReference type="Proteomes" id="UP000273516">
    <property type="component" value="Unassembled WGS sequence"/>
</dbReference>
<sequence length="147" mass="16525">MKLLDIAEVVNASGVPASTLRYYEELRLIASAGRHGLRRQYEPDVIQRLALIDMARSAGFSLSEIAAMFGRDDRPDIPREELHHRADALEHKAREMVVLATMMRHVADCPAPSHMECPSFRKLLRAGVAHQSRARRRRTAKIRSGSG</sequence>
<keyword evidence="4" id="KW-1185">Reference proteome</keyword>
<dbReference type="Gene3D" id="1.10.1660.10">
    <property type="match status" value="1"/>
</dbReference>
<evidence type="ECO:0000313" key="3">
    <source>
        <dbReference type="EMBL" id="RMC34725.1"/>
    </source>
</evidence>
<evidence type="ECO:0000256" key="1">
    <source>
        <dbReference type="ARBA" id="ARBA00023125"/>
    </source>
</evidence>
<dbReference type="InterPro" id="IPR047057">
    <property type="entry name" value="MerR_fam"/>
</dbReference>
<dbReference type="PANTHER" id="PTHR30204:SF97">
    <property type="entry name" value="MERR FAMILY REGULATORY PROTEIN"/>
    <property type="match status" value="1"/>
</dbReference>
<name>A0A3M0MBN4_9RHOB</name>
<dbReference type="PROSITE" id="PS50937">
    <property type="entry name" value="HTH_MERR_2"/>
    <property type="match status" value="1"/>
</dbReference>
<dbReference type="EMBL" id="QOKZ01000004">
    <property type="protein sequence ID" value="RMC34725.1"/>
    <property type="molecule type" value="Genomic_DNA"/>
</dbReference>
<dbReference type="OrthoDB" id="9802944at2"/>
<keyword evidence="1" id="KW-0238">DNA-binding</keyword>
<dbReference type="SMART" id="SM00422">
    <property type="entry name" value="HTH_MERR"/>
    <property type="match status" value="1"/>
</dbReference>
<dbReference type="PANTHER" id="PTHR30204">
    <property type="entry name" value="REDOX-CYCLING DRUG-SENSING TRANSCRIPTIONAL ACTIVATOR SOXR"/>
    <property type="match status" value="1"/>
</dbReference>
<dbReference type="Pfam" id="PF13411">
    <property type="entry name" value="MerR_1"/>
    <property type="match status" value="1"/>
</dbReference>
<reference evidence="3 4" key="1">
    <citation type="submission" date="2018-07" db="EMBL/GenBank/DDBJ databases">
        <authorList>
            <person name="Zhang Y."/>
            <person name="Wang L."/>
            <person name="Ma S."/>
        </authorList>
    </citation>
    <scope>NUCLEOTIDE SEQUENCE [LARGE SCALE GENOMIC DNA]</scope>
    <source>
        <strain evidence="3 4">4-2</strain>
    </source>
</reference>
<protein>
    <submittedName>
        <fullName evidence="3">MerR family transcriptional regulator</fullName>
    </submittedName>
</protein>
<accession>A0A3M0MBN4</accession>
<dbReference type="RefSeq" id="WP_122112500.1">
    <property type="nucleotide sequence ID" value="NZ_QOKZ01000004.1"/>
</dbReference>
<dbReference type="InterPro" id="IPR000551">
    <property type="entry name" value="MerR-type_HTH_dom"/>
</dbReference>
<dbReference type="CDD" id="cd04781">
    <property type="entry name" value="HTH_MerR-like_sg6"/>
    <property type="match status" value="1"/>
</dbReference>
<proteinExistence type="predicted"/>
<dbReference type="GO" id="GO:0003677">
    <property type="term" value="F:DNA binding"/>
    <property type="evidence" value="ECO:0007669"/>
    <property type="project" value="UniProtKB-KW"/>
</dbReference>